<evidence type="ECO:0000313" key="3">
    <source>
        <dbReference type="Proteomes" id="UP000483765"/>
    </source>
</evidence>
<dbReference type="AlphaFoldDB" id="A0A0Z8KSG6"/>
<evidence type="ECO:0000256" key="1">
    <source>
        <dbReference type="ARBA" id="ARBA00023125"/>
    </source>
</evidence>
<comment type="caution">
    <text evidence="2">The sequence shown here is derived from an EMBL/GenBank/DDBJ whole genome shotgun (WGS) entry which is preliminary data.</text>
</comment>
<organism evidence="2 3">
    <name type="scientific">Streptococcus suis</name>
    <dbReference type="NCBI Taxonomy" id="1307"/>
    <lineage>
        <taxon>Bacteria</taxon>
        <taxon>Bacillati</taxon>
        <taxon>Bacillota</taxon>
        <taxon>Bacilli</taxon>
        <taxon>Lactobacillales</taxon>
        <taxon>Streptococcaceae</taxon>
        <taxon>Streptococcus</taxon>
    </lineage>
</organism>
<dbReference type="EMBL" id="WNXH01000005">
    <property type="protein sequence ID" value="MYN69425.1"/>
    <property type="molecule type" value="Genomic_DNA"/>
</dbReference>
<keyword evidence="1" id="KW-0238">DNA-binding</keyword>
<dbReference type="PANTHER" id="PTHR46797:SF1">
    <property type="entry name" value="METHYLPHOSPHONATE SYNTHASE"/>
    <property type="match status" value="1"/>
</dbReference>
<name>A0A0Z8KSG6_STRSU</name>
<dbReference type="Proteomes" id="UP000483765">
    <property type="component" value="Unassembled WGS sequence"/>
</dbReference>
<dbReference type="PANTHER" id="PTHR46797">
    <property type="entry name" value="HTH-TYPE TRANSCRIPTIONAL REGULATOR"/>
    <property type="match status" value="1"/>
</dbReference>
<dbReference type="InterPro" id="IPR010982">
    <property type="entry name" value="Lambda_DNA-bd_dom_sf"/>
</dbReference>
<dbReference type="InterPro" id="IPR001387">
    <property type="entry name" value="Cro/C1-type_HTH"/>
</dbReference>
<dbReference type="PROSITE" id="PS50943">
    <property type="entry name" value="HTH_CROC1"/>
    <property type="match status" value="1"/>
</dbReference>
<proteinExistence type="predicted"/>
<dbReference type="SUPFAM" id="SSF47413">
    <property type="entry name" value="lambda repressor-like DNA-binding domains"/>
    <property type="match status" value="1"/>
</dbReference>
<dbReference type="Gene3D" id="1.10.260.40">
    <property type="entry name" value="lambda repressor-like DNA-binding domains"/>
    <property type="match status" value="1"/>
</dbReference>
<evidence type="ECO:0000313" key="2">
    <source>
        <dbReference type="EMBL" id="MYN69425.1"/>
    </source>
</evidence>
<dbReference type="SMART" id="SM00530">
    <property type="entry name" value="HTH_XRE"/>
    <property type="match status" value="1"/>
</dbReference>
<accession>A0A0Z8KSG6</accession>
<protein>
    <submittedName>
        <fullName evidence="2">Helix-turn-helix domain-containing protein</fullName>
    </submittedName>
</protein>
<dbReference type="GO" id="GO:0003700">
    <property type="term" value="F:DNA-binding transcription factor activity"/>
    <property type="evidence" value="ECO:0007669"/>
    <property type="project" value="TreeGrafter"/>
</dbReference>
<gene>
    <name evidence="2" type="ORF">GLP18_04105</name>
</gene>
<dbReference type="Pfam" id="PF12844">
    <property type="entry name" value="HTH_19"/>
    <property type="match status" value="1"/>
</dbReference>
<dbReference type="GO" id="GO:0003677">
    <property type="term" value="F:DNA binding"/>
    <property type="evidence" value="ECO:0007669"/>
    <property type="project" value="UniProtKB-KW"/>
</dbReference>
<dbReference type="GO" id="GO:0005829">
    <property type="term" value="C:cytosol"/>
    <property type="evidence" value="ECO:0007669"/>
    <property type="project" value="TreeGrafter"/>
</dbReference>
<dbReference type="InterPro" id="IPR050807">
    <property type="entry name" value="TransReg_Diox_bact_type"/>
</dbReference>
<sequence>MDSNNTLSQFVVERIRFLRKEKGLTQEALSEIASLDIKYVNKLENYRHTARLETLEQLLLALGVTYSEFFKFDIQANSNLIDELLVALSNLPKDKQEKKIQAIIDLLKE</sequence>
<dbReference type="RefSeq" id="WP_024416967.1">
    <property type="nucleotide sequence ID" value="NZ_CEEN01000051.1"/>
</dbReference>
<dbReference type="CDD" id="cd00093">
    <property type="entry name" value="HTH_XRE"/>
    <property type="match status" value="1"/>
</dbReference>
<reference evidence="2 3" key="1">
    <citation type="submission" date="2019-11" db="EMBL/GenBank/DDBJ databases">
        <title>Divergent Streptococcus suis from cattle.</title>
        <authorList>
            <person name="Williamson C."/>
        </authorList>
    </citation>
    <scope>NUCLEOTIDE SEQUENCE [LARGE SCALE GENOMIC DNA]</scope>
    <source>
        <strain evidence="2 3">10-36905</strain>
    </source>
</reference>